<proteinExistence type="predicted"/>
<gene>
    <name evidence="2" type="primary">LOC127751232</name>
</gene>
<evidence type="ECO:0000313" key="2">
    <source>
        <dbReference type="RefSeq" id="XP_052130357.1"/>
    </source>
</evidence>
<dbReference type="KEGG" id="foc:127751232"/>
<accession>A0A9C6X767</accession>
<keyword evidence="1" id="KW-1185">Reference proteome</keyword>
<dbReference type="AlphaFoldDB" id="A0A9C6X767"/>
<organism evidence="1 2">
    <name type="scientific">Frankliniella occidentalis</name>
    <name type="common">Western flower thrips</name>
    <name type="synonym">Euthrips occidentalis</name>
    <dbReference type="NCBI Taxonomy" id="133901"/>
    <lineage>
        <taxon>Eukaryota</taxon>
        <taxon>Metazoa</taxon>
        <taxon>Ecdysozoa</taxon>
        <taxon>Arthropoda</taxon>
        <taxon>Hexapoda</taxon>
        <taxon>Insecta</taxon>
        <taxon>Pterygota</taxon>
        <taxon>Neoptera</taxon>
        <taxon>Paraneoptera</taxon>
        <taxon>Thysanoptera</taxon>
        <taxon>Terebrantia</taxon>
        <taxon>Thripoidea</taxon>
        <taxon>Thripidae</taxon>
        <taxon>Frankliniella</taxon>
    </lineage>
</organism>
<sequence>MDTPEWCKLQGKLFQAVVKGVNVVTVKQKGAAFASTARFFSQKSIVTLISDREFLEDCVDMLMDVELCVVQVAHVFILDFLRKLNDCALTFIYRSMSGRLGVQAERMSRSKDDFNHLFNQKRLHYIAGSSAKSVVRHADRYPHNGRLQRRKKCVRNRLSVAGSSVVSQANKASHWTKLMNRMNLIFSPPSCFEKAIQRAYANDLVCVCVSVCLSVPLEGDVLETSNFQGILRSTPRERNAYGKSWQPTLRG</sequence>
<evidence type="ECO:0000313" key="1">
    <source>
        <dbReference type="Proteomes" id="UP000504606"/>
    </source>
</evidence>
<dbReference type="GeneID" id="127751232"/>
<dbReference type="Proteomes" id="UP000504606">
    <property type="component" value="Unplaced"/>
</dbReference>
<name>A0A9C6X767_FRAOC</name>
<dbReference type="RefSeq" id="XP_052130357.1">
    <property type="nucleotide sequence ID" value="XM_052274397.1"/>
</dbReference>
<protein>
    <submittedName>
        <fullName evidence="2">Uncharacterized protein LOC127751232</fullName>
    </submittedName>
</protein>
<reference evidence="2" key="1">
    <citation type="submission" date="2025-08" db="UniProtKB">
        <authorList>
            <consortium name="RefSeq"/>
        </authorList>
    </citation>
    <scope>IDENTIFICATION</scope>
    <source>
        <tissue evidence="2">Whole organism</tissue>
    </source>
</reference>